<organism evidence="1 2">
    <name type="scientific">Gomphillus americanus</name>
    <dbReference type="NCBI Taxonomy" id="1940652"/>
    <lineage>
        <taxon>Eukaryota</taxon>
        <taxon>Fungi</taxon>
        <taxon>Dikarya</taxon>
        <taxon>Ascomycota</taxon>
        <taxon>Pezizomycotina</taxon>
        <taxon>Lecanoromycetes</taxon>
        <taxon>OSLEUM clade</taxon>
        <taxon>Ostropomycetidae</taxon>
        <taxon>Ostropales</taxon>
        <taxon>Graphidaceae</taxon>
        <taxon>Gomphilloideae</taxon>
        <taxon>Gomphillus</taxon>
    </lineage>
</organism>
<gene>
    <name evidence="1" type="ORF">GOMPHAMPRED_004192</name>
</gene>
<dbReference type="Proteomes" id="UP000664169">
    <property type="component" value="Unassembled WGS sequence"/>
</dbReference>
<keyword evidence="2" id="KW-1185">Reference proteome</keyword>
<accession>A0A8H3FRQ3</accession>
<comment type="caution">
    <text evidence="1">The sequence shown here is derived from an EMBL/GenBank/DDBJ whole genome shotgun (WGS) entry which is preliminary data.</text>
</comment>
<name>A0A8H3FRQ3_9LECA</name>
<evidence type="ECO:0000313" key="1">
    <source>
        <dbReference type="EMBL" id="CAF9926623.1"/>
    </source>
</evidence>
<sequence length="257" mass="29100">MPSQACLPEEITDSLSSLLDDENWGVSSRTAELLERQERLSTRTQKALLMSLCQYPGDTDFAFRVLTGVKLPPEGFEALMRRMNDRALVRDWVRSGSREYGFYEDTGPDDCAVAILRHQKHLGEKEIAILLRIAIDNSDNRHRSAALILVNHIMTKRIPLAAGVTLLNQVEPVACRIMLEDLVEDDCLYEMLPQLTQQSDGCLYVWRRDSLFKVELDTEQQVNIAATFKDVKDLLISKGRKELEELGLVIGSFRCSG</sequence>
<proteinExistence type="predicted"/>
<dbReference type="EMBL" id="CAJPDQ010000025">
    <property type="protein sequence ID" value="CAF9926623.1"/>
    <property type="molecule type" value="Genomic_DNA"/>
</dbReference>
<dbReference type="AlphaFoldDB" id="A0A8H3FRQ3"/>
<evidence type="ECO:0000313" key="2">
    <source>
        <dbReference type="Proteomes" id="UP000664169"/>
    </source>
</evidence>
<reference evidence="1" key="1">
    <citation type="submission" date="2021-03" db="EMBL/GenBank/DDBJ databases">
        <authorList>
            <person name="Tagirdzhanova G."/>
        </authorList>
    </citation>
    <scope>NUCLEOTIDE SEQUENCE</scope>
</reference>
<protein>
    <submittedName>
        <fullName evidence="1">Uncharacterized protein</fullName>
    </submittedName>
</protein>